<accession>B8LRD9</accession>
<feature type="compositionally biased region" description="Low complexity" evidence="1">
    <location>
        <begin position="45"/>
        <end position="59"/>
    </location>
</feature>
<organism evidence="2">
    <name type="scientific">Picea sitchensis</name>
    <name type="common">Sitka spruce</name>
    <name type="synonym">Pinus sitchensis</name>
    <dbReference type="NCBI Taxonomy" id="3332"/>
    <lineage>
        <taxon>Eukaryota</taxon>
        <taxon>Viridiplantae</taxon>
        <taxon>Streptophyta</taxon>
        <taxon>Embryophyta</taxon>
        <taxon>Tracheophyta</taxon>
        <taxon>Spermatophyta</taxon>
        <taxon>Pinopsida</taxon>
        <taxon>Pinidae</taxon>
        <taxon>Conifers I</taxon>
        <taxon>Pinales</taxon>
        <taxon>Pinaceae</taxon>
        <taxon>Picea</taxon>
    </lineage>
</organism>
<dbReference type="PANTHER" id="PTHR35098:SF1">
    <property type="entry name" value="NODULIN-RELATED PROTEIN 2"/>
    <property type="match status" value="1"/>
</dbReference>
<feature type="compositionally biased region" description="Polar residues" evidence="1">
    <location>
        <begin position="12"/>
        <end position="21"/>
    </location>
</feature>
<dbReference type="EMBL" id="EF678464">
    <property type="protein sequence ID" value="ABR18219.1"/>
    <property type="molecule type" value="mRNA"/>
</dbReference>
<sequence length="246" mass="26079">MDSHYSHGKHSQGGSSPTSDRGVSDFIRTAASSYFPGEESEGGATSSPPTHHQSSSFTSGEKMKPSGRQPSGGQAAASAKVLLDAAVAKLHKTQAEGGGEGEEIDNAKLAAAAADVLEAAKHYGKMEGTSYGKYVDMAGGYLQKFGQKQGSGNVAVHDNYGRPPSSHSTQHAQEDDSYGRPHGSGNAAAHDSYARPPSSHSTPHAQEDDDYVRPASSHSASYAEEKEEENQYLKYFKKAEEFLNKN</sequence>
<proteinExistence type="evidence at transcript level"/>
<evidence type="ECO:0000313" key="2">
    <source>
        <dbReference type="EMBL" id="ABR18219.1"/>
    </source>
</evidence>
<evidence type="ECO:0000256" key="1">
    <source>
        <dbReference type="SAM" id="MobiDB-lite"/>
    </source>
</evidence>
<name>B8LRD9_PICSI</name>
<dbReference type="PANTHER" id="PTHR35098">
    <property type="entry name" value="EXPRESSED PROTEIN"/>
    <property type="match status" value="1"/>
</dbReference>
<feature type="region of interest" description="Disordered" evidence="1">
    <location>
        <begin position="145"/>
        <end position="229"/>
    </location>
</feature>
<feature type="compositionally biased region" description="Basic residues" evidence="1">
    <location>
        <begin position="1"/>
        <end position="10"/>
    </location>
</feature>
<dbReference type="AlphaFoldDB" id="B8LRD9"/>
<feature type="region of interest" description="Disordered" evidence="1">
    <location>
        <begin position="1"/>
        <end position="78"/>
    </location>
</feature>
<protein>
    <submittedName>
        <fullName evidence="2">Uncharacterized protein</fullName>
    </submittedName>
</protein>
<dbReference type="GO" id="GO:0010115">
    <property type="term" value="P:regulation of abscisic acid biosynthetic process"/>
    <property type="evidence" value="ECO:0007669"/>
    <property type="project" value="InterPro"/>
</dbReference>
<dbReference type="InterPro" id="IPR040294">
    <property type="entry name" value="Nodulin-rel_1/2"/>
</dbReference>
<dbReference type="GO" id="GO:0009408">
    <property type="term" value="P:response to heat"/>
    <property type="evidence" value="ECO:0007669"/>
    <property type="project" value="InterPro"/>
</dbReference>
<reference evidence="2" key="1">
    <citation type="submission" date="2007-06" db="EMBL/GenBank/DDBJ databases">
        <title>Full length cDNA sequences from Sitka Spruce (Picea sitchensis).</title>
        <authorList>
            <person name="Ralph S.G."/>
            <person name="Chun H.E."/>
            <person name="Liao N."/>
            <person name="Ali J."/>
            <person name="Reid K."/>
            <person name="Kolosova N."/>
            <person name="Cooper N."/>
            <person name="Cullis C."/>
            <person name="Jancsik S."/>
            <person name="Moore R."/>
            <person name="Mayo M."/>
            <person name="Wagner S."/>
            <person name="Holt R.A."/>
            <person name="Jones S.J.M."/>
            <person name="Marra M.A."/>
            <person name="Ritland C.E."/>
            <person name="Ritland K."/>
            <person name="Bohlmann J."/>
        </authorList>
    </citation>
    <scope>NUCLEOTIDE SEQUENCE</scope>
    <source>
        <tissue evidence="2">Bark</tissue>
    </source>
</reference>